<dbReference type="RefSeq" id="WP_070731961.1">
    <property type="nucleotide sequence ID" value="NZ_MDZC01000014.1"/>
</dbReference>
<sequence length="229" mass="24621">MKKTLLFLLLAVGSSTAAFSQARPGGSQSSVDYTGGGVTESRNTGFGIKGGYNFNTLRGDDISGIERQSRSDLHGGLYGQFGLNQFSSIQAELLYSRQGFEANTGTGAGASARQRYRMDYLMLPVMYVGNFTDNLSFHVGPQVSLLTNIRRDEKTLDIAANGFNSFDYGAVGGLEARVGPARLGARYNLSLGKLFEDGNSQTGLINPSFSNSKLYNSLVQLYVGIGFTQ</sequence>
<dbReference type="InterPro" id="IPR025665">
    <property type="entry name" value="Beta-barrel_OMP_2"/>
</dbReference>
<dbReference type="OrthoDB" id="947434at2"/>
<dbReference type="Proteomes" id="UP000177791">
    <property type="component" value="Unassembled WGS sequence"/>
</dbReference>
<evidence type="ECO:0000313" key="4">
    <source>
        <dbReference type="Proteomes" id="UP000177791"/>
    </source>
</evidence>
<feature type="chain" id="PRO_5009579386" description="Outer membrane protein beta-barrel domain-containing protein" evidence="1">
    <location>
        <begin position="18"/>
        <end position="229"/>
    </location>
</feature>
<keyword evidence="1" id="KW-0732">Signal</keyword>
<dbReference type="Pfam" id="PF13568">
    <property type="entry name" value="OMP_b-brl_2"/>
    <property type="match status" value="1"/>
</dbReference>
<dbReference type="STRING" id="1908236.BEN48_08340"/>
<dbReference type="EMBL" id="MDZC01000014">
    <property type="protein sequence ID" value="OGX88632.1"/>
    <property type="molecule type" value="Genomic_DNA"/>
</dbReference>
<feature type="signal peptide" evidence="1">
    <location>
        <begin position="1"/>
        <end position="17"/>
    </location>
</feature>
<reference evidence="3 4" key="1">
    <citation type="submission" date="2016-08" db="EMBL/GenBank/DDBJ databases">
        <title>Hymenobacter coccineus sp. nov., Hymenobacter lapidarius sp. nov. and Hymenobacter glacialis sp. nov., isolated from Antarctic soil.</title>
        <authorList>
            <person name="Sedlacek I."/>
            <person name="Kralova S."/>
            <person name="Kyrova K."/>
            <person name="Maslanova I."/>
            <person name="Stankova E."/>
            <person name="Vrbovska V."/>
            <person name="Nemec M."/>
            <person name="Bartak M."/>
            <person name="Svec P."/>
            <person name="Busse H.-J."/>
            <person name="Pantucek R."/>
        </authorList>
    </citation>
    <scope>NUCLEOTIDE SEQUENCE [LARGE SCALE GENOMIC DNA]</scope>
    <source>
        <strain evidence="3 4">CCM 8648</strain>
    </source>
</reference>
<dbReference type="AlphaFoldDB" id="A0A1G1TCM6"/>
<organism evidence="3 4">
    <name type="scientific">Hymenobacter glacialis</name>
    <dbReference type="NCBI Taxonomy" id="1908236"/>
    <lineage>
        <taxon>Bacteria</taxon>
        <taxon>Pseudomonadati</taxon>
        <taxon>Bacteroidota</taxon>
        <taxon>Cytophagia</taxon>
        <taxon>Cytophagales</taxon>
        <taxon>Hymenobacteraceae</taxon>
        <taxon>Hymenobacter</taxon>
    </lineage>
</organism>
<evidence type="ECO:0000259" key="2">
    <source>
        <dbReference type="Pfam" id="PF13568"/>
    </source>
</evidence>
<evidence type="ECO:0000313" key="3">
    <source>
        <dbReference type="EMBL" id="OGX88632.1"/>
    </source>
</evidence>
<protein>
    <recommendedName>
        <fullName evidence="2">Outer membrane protein beta-barrel domain-containing protein</fullName>
    </recommendedName>
</protein>
<keyword evidence="4" id="KW-1185">Reference proteome</keyword>
<comment type="caution">
    <text evidence="3">The sequence shown here is derived from an EMBL/GenBank/DDBJ whole genome shotgun (WGS) entry which is preliminary data.</text>
</comment>
<name>A0A1G1TCM6_9BACT</name>
<feature type="domain" description="Outer membrane protein beta-barrel" evidence="2">
    <location>
        <begin position="36"/>
        <end position="196"/>
    </location>
</feature>
<accession>A0A1G1TCM6</accession>
<evidence type="ECO:0000256" key="1">
    <source>
        <dbReference type="SAM" id="SignalP"/>
    </source>
</evidence>
<proteinExistence type="predicted"/>
<gene>
    <name evidence="3" type="ORF">BEN48_08340</name>
</gene>